<dbReference type="GO" id="GO:0016491">
    <property type="term" value="F:oxidoreductase activity"/>
    <property type="evidence" value="ECO:0007669"/>
    <property type="project" value="UniProtKB-KW"/>
</dbReference>
<feature type="domain" description="Fe2OG dioxygenase" evidence="2">
    <location>
        <begin position="153"/>
        <end position="265"/>
    </location>
</feature>
<reference evidence="3 4" key="1">
    <citation type="journal article" date="2015" name="Biotechnol. Biofuels">
        <title>Enhanced degradation of softwood versus hardwood by the white-rot fungus Pycnoporus coccineus.</title>
        <authorList>
            <person name="Couturier M."/>
            <person name="Navarro D."/>
            <person name="Chevret D."/>
            <person name="Henrissat B."/>
            <person name="Piumi F."/>
            <person name="Ruiz-Duenas F.J."/>
            <person name="Martinez A.T."/>
            <person name="Grigoriev I.V."/>
            <person name="Riley R."/>
            <person name="Lipzen A."/>
            <person name="Berrin J.G."/>
            <person name="Master E.R."/>
            <person name="Rosso M.N."/>
        </authorList>
    </citation>
    <scope>NUCLEOTIDE SEQUENCE [LARGE SCALE GENOMIC DNA]</scope>
    <source>
        <strain evidence="3 4">BRFM310</strain>
    </source>
</reference>
<comment type="similarity">
    <text evidence="1">Belongs to the iron/ascorbate-dependent oxidoreductase family.</text>
</comment>
<keyword evidence="1" id="KW-0408">Iron</keyword>
<dbReference type="PANTHER" id="PTHR33099:SF7">
    <property type="entry name" value="MYND-TYPE DOMAIN-CONTAINING PROTEIN"/>
    <property type="match status" value="1"/>
</dbReference>
<protein>
    <recommendedName>
        <fullName evidence="2">Fe2OG dioxygenase domain-containing protein</fullName>
    </recommendedName>
</protein>
<dbReference type="OrthoDB" id="27483at2759"/>
<evidence type="ECO:0000259" key="2">
    <source>
        <dbReference type="PROSITE" id="PS51471"/>
    </source>
</evidence>
<accession>A0A1Y2IRU2</accession>
<dbReference type="Pfam" id="PF13640">
    <property type="entry name" value="2OG-FeII_Oxy_3"/>
    <property type="match status" value="1"/>
</dbReference>
<evidence type="ECO:0000313" key="4">
    <source>
        <dbReference type="Proteomes" id="UP000193067"/>
    </source>
</evidence>
<dbReference type="InterPro" id="IPR044862">
    <property type="entry name" value="Pro_4_hyd_alph_FE2OG_OXY"/>
</dbReference>
<evidence type="ECO:0000313" key="3">
    <source>
        <dbReference type="EMBL" id="OSD03828.1"/>
    </source>
</evidence>
<evidence type="ECO:0000256" key="1">
    <source>
        <dbReference type="RuleBase" id="RU003682"/>
    </source>
</evidence>
<organism evidence="3 4">
    <name type="scientific">Trametes coccinea (strain BRFM310)</name>
    <name type="common">Pycnoporus coccineus</name>
    <dbReference type="NCBI Taxonomy" id="1353009"/>
    <lineage>
        <taxon>Eukaryota</taxon>
        <taxon>Fungi</taxon>
        <taxon>Dikarya</taxon>
        <taxon>Basidiomycota</taxon>
        <taxon>Agaricomycotina</taxon>
        <taxon>Agaricomycetes</taxon>
        <taxon>Polyporales</taxon>
        <taxon>Polyporaceae</taxon>
        <taxon>Trametes</taxon>
    </lineage>
</organism>
<dbReference type="EMBL" id="KZ084099">
    <property type="protein sequence ID" value="OSD03828.1"/>
    <property type="molecule type" value="Genomic_DNA"/>
</dbReference>
<dbReference type="InterPro" id="IPR005123">
    <property type="entry name" value="Oxoglu/Fe-dep_dioxygenase_dom"/>
</dbReference>
<dbReference type="PROSITE" id="PS51471">
    <property type="entry name" value="FE2OG_OXY"/>
    <property type="match status" value="1"/>
</dbReference>
<dbReference type="Proteomes" id="UP000193067">
    <property type="component" value="Unassembled WGS sequence"/>
</dbReference>
<proteinExistence type="inferred from homology"/>
<feature type="non-terminal residue" evidence="3">
    <location>
        <position position="351"/>
    </location>
</feature>
<dbReference type="PANTHER" id="PTHR33099">
    <property type="entry name" value="FE2OG DIOXYGENASE DOMAIN-CONTAINING PROTEIN"/>
    <property type="match status" value="1"/>
</dbReference>
<dbReference type="GO" id="GO:0046872">
    <property type="term" value="F:metal ion binding"/>
    <property type="evidence" value="ECO:0007669"/>
    <property type="project" value="UniProtKB-KW"/>
</dbReference>
<dbReference type="Gene3D" id="2.60.120.620">
    <property type="entry name" value="q2cbj1_9rhob like domain"/>
    <property type="match status" value="1"/>
</dbReference>
<keyword evidence="4" id="KW-1185">Reference proteome</keyword>
<sequence>MSTLSRSASGSPNPATREAKAAAEAAAQNAHEATIRQVGSLYRAIVFKPPYCYGTVPLNEDDFVLFYGKDENARRINLSHATNEQLQHLAETCDPATYGLGGEDVFDETYRKAGKLDARHFSLNWSPAQAGLLDIVRDQLFFETVSRRIPSGKATTIRAELYKLNVYGPQSFFKRHVDTPRDGTMFGSIVIVFPTMHEGGELVLRSYYKLDDETRHDQWKVDSSSLLSQTNASSIAYIAFFSDIEHEVLPVQSGYRVTITYNLHFVPEPDDAQVLPQPQSIPSHEDKFRLRFQRLLDDPSFLRDGGNLLFCLWHQYPLPKHTEATPLEESRAALRGVRLKGSDAMMRRVVR</sequence>
<gene>
    <name evidence="3" type="ORF">PYCCODRAFT_1458386</name>
</gene>
<keyword evidence="1" id="KW-0560">Oxidoreductase</keyword>
<dbReference type="AlphaFoldDB" id="A0A1Y2IRU2"/>
<keyword evidence="1" id="KW-0479">Metal-binding</keyword>
<name>A0A1Y2IRU2_TRAC3</name>